<sequence>MEINAKRAKPKKLVIVIPTLNELDNIQKLYQAVKTQTQKIDGWDTHLLFVDSHSTDGTLEVCRSLVRK</sequence>
<evidence type="ECO:0000256" key="7">
    <source>
        <dbReference type="ARBA" id="ARBA00023136"/>
    </source>
</evidence>
<dbReference type="GO" id="GO:0009103">
    <property type="term" value="P:lipopolysaccharide biosynthetic process"/>
    <property type="evidence" value="ECO:0007669"/>
    <property type="project" value="UniProtKB-KW"/>
</dbReference>
<dbReference type="Gene3D" id="3.90.550.10">
    <property type="entry name" value="Spore Coat Polysaccharide Biosynthesis Protein SpsA, Chain A"/>
    <property type="match status" value="1"/>
</dbReference>
<keyword evidence="3" id="KW-0808">Transferase</keyword>
<evidence type="ECO:0000256" key="4">
    <source>
        <dbReference type="ARBA" id="ARBA00022692"/>
    </source>
</evidence>
<organism evidence="9 10">
    <name type="scientific">candidate division WWE3 bacterium CG_4_8_14_3_um_filter_42_11</name>
    <dbReference type="NCBI Taxonomy" id="1975076"/>
    <lineage>
        <taxon>Bacteria</taxon>
        <taxon>Katanobacteria</taxon>
    </lineage>
</organism>
<dbReference type="Pfam" id="PF00535">
    <property type="entry name" value="Glycos_transf_2"/>
    <property type="match status" value="1"/>
</dbReference>
<dbReference type="InterPro" id="IPR050256">
    <property type="entry name" value="Glycosyltransferase_2"/>
</dbReference>
<evidence type="ECO:0000259" key="8">
    <source>
        <dbReference type="Pfam" id="PF00535"/>
    </source>
</evidence>
<keyword evidence="5" id="KW-0448">Lipopolysaccharide biosynthesis</keyword>
<keyword evidence="7" id="KW-0472">Membrane</keyword>
<dbReference type="GO" id="GO:0005886">
    <property type="term" value="C:plasma membrane"/>
    <property type="evidence" value="ECO:0007669"/>
    <property type="project" value="TreeGrafter"/>
</dbReference>
<accession>A0A2M8G5N2</accession>
<dbReference type="InterPro" id="IPR001173">
    <property type="entry name" value="Glyco_trans_2-like"/>
</dbReference>
<dbReference type="PANTHER" id="PTHR48090:SF3">
    <property type="entry name" value="UNDECAPRENYL-PHOSPHATE 4-DEOXY-4-FORMAMIDO-L-ARABINOSE TRANSFERASE"/>
    <property type="match status" value="1"/>
</dbReference>
<evidence type="ECO:0000256" key="2">
    <source>
        <dbReference type="ARBA" id="ARBA00022676"/>
    </source>
</evidence>
<dbReference type="EMBL" id="PFQS01000130">
    <property type="protein sequence ID" value="PJC68056.1"/>
    <property type="molecule type" value="Genomic_DNA"/>
</dbReference>
<dbReference type="Proteomes" id="UP000229438">
    <property type="component" value="Unassembled WGS sequence"/>
</dbReference>
<dbReference type="GO" id="GO:0016757">
    <property type="term" value="F:glycosyltransferase activity"/>
    <property type="evidence" value="ECO:0007669"/>
    <property type="project" value="UniProtKB-KW"/>
</dbReference>
<evidence type="ECO:0000256" key="6">
    <source>
        <dbReference type="ARBA" id="ARBA00022989"/>
    </source>
</evidence>
<proteinExistence type="predicted"/>
<feature type="domain" description="Glycosyltransferase 2-like" evidence="8">
    <location>
        <begin position="15"/>
        <end position="66"/>
    </location>
</feature>
<gene>
    <name evidence="9" type="ORF">CO015_05390</name>
</gene>
<evidence type="ECO:0000256" key="5">
    <source>
        <dbReference type="ARBA" id="ARBA00022985"/>
    </source>
</evidence>
<dbReference type="SUPFAM" id="SSF53448">
    <property type="entry name" value="Nucleotide-diphospho-sugar transferases"/>
    <property type="match status" value="1"/>
</dbReference>
<protein>
    <submittedName>
        <fullName evidence="9">Dolichol monophosphate mannose synthase</fullName>
    </submittedName>
</protein>
<reference evidence="10" key="1">
    <citation type="submission" date="2017-09" db="EMBL/GenBank/DDBJ databases">
        <title>Depth-based differentiation of microbial function through sediment-hosted aquifers and enrichment of novel symbionts in the deep terrestrial subsurface.</title>
        <authorList>
            <person name="Probst A.J."/>
            <person name="Ladd B."/>
            <person name="Jarett J.K."/>
            <person name="Geller-Mcgrath D.E."/>
            <person name="Sieber C.M.K."/>
            <person name="Emerson J.B."/>
            <person name="Anantharaman K."/>
            <person name="Thomas B.C."/>
            <person name="Malmstrom R."/>
            <person name="Stieglmeier M."/>
            <person name="Klingl A."/>
            <person name="Woyke T."/>
            <person name="Ryan C.M."/>
            <person name="Banfield J.F."/>
        </authorList>
    </citation>
    <scope>NUCLEOTIDE SEQUENCE [LARGE SCALE GENOMIC DNA]</scope>
</reference>
<evidence type="ECO:0000313" key="10">
    <source>
        <dbReference type="Proteomes" id="UP000229438"/>
    </source>
</evidence>
<keyword evidence="6" id="KW-1133">Transmembrane helix</keyword>
<dbReference type="InterPro" id="IPR029044">
    <property type="entry name" value="Nucleotide-diphossugar_trans"/>
</dbReference>
<comment type="caution">
    <text evidence="9">The sequence shown here is derived from an EMBL/GenBank/DDBJ whole genome shotgun (WGS) entry which is preliminary data.</text>
</comment>
<dbReference type="PANTHER" id="PTHR48090">
    <property type="entry name" value="UNDECAPRENYL-PHOSPHATE 4-DEOXY-4-FORMAMIDO-L-ARABINOSE TRANSFERASE-RELATED"/>
    <property type="match status" value="1"/>
</dbReference>
<keyword evidence="4" id="KW-0812">Transmembrane</keyword>
<evidence type="ECO:0000256" key="1">
    <source>
        <dbReference type="ARBA" id="ARBA00022475"/>
    </source>
</evidence>
<feature type="non-terminal residue" evidence="9">
    <location>
        <position position="68"/>
    </location>
</feature>
<evidence type="ECO:0000256" key="3">
    <source>
        <dbReference type="ARBA" id="ARBA00022679"/>
    </source>
</evidence>
<keyword evidence="2" id="KW-0328">Glycosyltransferase</keyword>
<name>A0A2M8G5N2_UNCKA</name>
<dbReference type="AlphaFoldDB" id="A0A2M8G5N2"/>
<keyword evidence="1" id="KW-1003">Cell membrane</keyword>
<evidence type="ECO:0000313" key="9">
    <source>
        <dbReference type="EMBL" id="PJC68056.1"/>
    </source>
</evidence>